<name>A0A1J1HJZ3_9DIPT</name>
<evidence type="ECO:0000313" key="2">
    <source>
        <dbReference type="Proteomes" id="UP000183832"/>
    </source>
</evidence>
<dbReference type="Proteomes" id="UP000183832">
    <property type="component" value="Unassembled WGS sequence"/>
</dbReference>
<dbReference type="EMBL" id="CVRI01000002">
    <property type="protein sequence ID" value="CRK86790.1"/>
    <property type="molecule type" value="Genomic_DNA"/>
</dbReference>
<gene>
    <name evidence="1" type="ORF">CLUMA_CG000621</name>
</gene>
<protein>
    <submittedName>
        <fullName evidence="1">CLUMA_CG000621, isoform A</fullName>
    </submittedName>
</protein>
<reference evidence="1 2" key="1">
    <citation type="submission" date="2015-04" db="EMBL/GenBank/DDBJ databases">
        <authorList>
            <person name="Syromyatnikov M.Y."/>
            <person name="Popov V.N."/>
        </authorList>
    </citation>
    <scope>NUCLEOTIDE SEQUENCE [LARGE SCALE GENOMIC DNA]</scope>
</reference>
<keyword evidence="2" id="KW-1185">Reference proteome</keyword>
<sequence>MKYLLVDDGGKKGLEGRHRNEIRDEILQGFGTVNEKKLQSIVIVHLAVQILNEVEKKTPYILLCQSVNAMLLRILPICVI</sequence>
<organism evidence="1 2">
    <name type="scientific">Clunio marinus</name>
    <dbReference type="NCBI Taxonomy" id="568069"/>
    <lineage>
        <taxon>Eukaryota</taxon>
        <taxon>Metazoa</taxon>
        <taxon>Ecdysozoa</taxon>
        <taxon>Arthropoda</taxon>
        <taxon>Hexapoda</taxon>
        <taxon>Insecta</taxon>
        <taxon>Pterygota</taxon>
        <taxon>Neoptera</taxon>
        <taxon>Endopterygota</taxon>
        <taxon>Diptera</taxon>
        <taxon>Nematocera</taxon>
        <taxon>Chironomoidea</taxon>
        <taxon>Chironomidae</taxon>
        <taxon>Clunio</taxon>
    </lineage>
</organism>
<accession>A0A1J1HJZ3</accession>
<proteinExistence type="predicted"/>
<evidence type="ECO:0000313" key="1">
    <source>
        <dbReference type="EMBL" id="CRK86790.1"/>
    </source>
</evidence>
<dbReference type="AlphaFoldDB" id="A0A1J1HJZ3"/>